<dbReference type="GO" id="GO:0005509">
    <property type="term" value="F:calcium ion binding"/>
    <property type="evidence" value="ECO:0007669"/>
    <property type="project" value="TreeGrafter"/>
</dbReference>
<evidence type="ECO:0000313" key="4">
    <source>
        <dbReference type="Proteomes" id="UP001430356"/>
    </source>
</evidence>
<evidence type="ECO:0000259" key="2">
    <source>
        <dbReference type="Pfam" id="PF08450"/>
    </source>
</evidence>
<dbReference type="Gene3D" id="2.120.10.30">
    <property type="entry name" value="TolB, C-terminal domain"/>
    <property type="match status" value="2"/>
</dbReference>
<dbReference type="PANTHER" id="PTHR10907">
    <property type="entry name" value="REGUCALCIN"/>
    <property type="match status" value="1"/>
</dbReference>
<comment type="caution">
    <text evidence="3">The sequence shown here is derived from an EMBL/GenBank/DDBJ whole genome shotgun (WGS) entry which is preliminary data.</text>
</comment>
<protein>
    <submittedName>
        <fullName evidence="3">SMP-30/Gluconolaconase/LRE-like region containing protein</fullName>
    </submittedName>
</protein>
<dbReference type="GO" id="GO:0004341">
    <property type="term" value="F:gluconolactonase activity"/>
    <property type="evidence" value="ECO:0007669"/>
    <property type="project" value="TreeGrafter"/>
</dbReference>
<dbReference type="SUPFAM" id="SSF63829">
    <property type="entry name" value="Calcium-dependent phosphotriesterase"/>
    <property type="match status" value="1"/>
</dbReference>
<dbReference type="EMBL" id="JAECZO010000074">
    <property type="protein sequence ID" value="KAK7196372.1"/>
    <property type="molecule type" value="Genomic_DNA"/>
</dbReference>
<gene>
    <name evidence="3" type="ORF">NESM_000574000</name>
</gene>
<dbReference type="GO" id="GO:0019853">
    <property type="term" value="P:L-ascorbic acid biosynthetic process"/>
    <property type="evidence" value="ECO:0007669"/>
    <property type="project" value="TreeGrafter"/>
</dbReference>
<dbReference type="Proteomes" id="UP001430356">
    <property type="component" value="Unassembled WGS sequence"/>
</dbReference>
<accession>A0AAW0ES71</accession>
<dbReference type="InterPro" id="IPR011042">
    <property type="entry name" value="6-blade_b-propeller_TolB-like"/>
</dbReference>
<evidence type="ECO:0000313" key="3">
    <source>
        <dbReference type="EMBL" id="KAK7196372.1"/>
    </source>
</evidence>
<feature type="domain" description="SMP-30/Gluconolactonase/LRE-like region" evidence="2">
    <location>
        <begin position="23"/>
        <end position="371"/>
    </location>
</feature>
<dbReference type="PANTHER" id="PTHR10907:SF47">
    <property type="entry name" value="REGUCALCIN"/>
    <property type="match status" value="1"/>
</dbReference>
<dbReference type="AlphaFoldDB" id="A0AAW0ES71"/>
<organism evidence="3 4">
    <name type="scientific">Novymonas esmeraldas</name>
    <dbReference type="NCBI Taxonomy" id="1808958"/>
    <lineage>
        <taxon>Eukaryota</taxon>
        <taxon>Discoba</taxon>
        <taxon>Euglenozoa</taxon>
        <taxon>Kinetoplastea</taxon>
        <taxon>Metakinetoplastina</taxon>
        <taxon>Trypanosomatida</taxon>
        <taxon>Trypanosomatidae</taxon>
        <taxon>Novymonas</taxon>
    </lineage>
</organism>
<dbReference type="InterPro" id="IPR013658">
    <property type="entry name" value="SGL"/>
</dbReference>
<name>A0AAW0ES71_9TRYP</name>
<keyword evidence="4" id="KW-1185">Reference proteome</keyword>
<dbReference type="Pfam" id="PF08450">
    <property type="entry name" value="SGL"/>
    <property type="match status" value="1"/>
</dbReference>
<sequence length="421" mass="43823">MAAQFQLTARRVTTPAGVAPCQLGESPTWDEERQTLWWVDIIGEALYVGQPAPGSVGDFDRVAVVPLPGHRPGFVVHAALPSKVADAVAAGRRSAVLHHAVWGSQAGLYYTICPSSLPWRTVGAVQRGPLRDASPASPPCYIAPFPQSLFPAQDGRVYRFNDGKVSPDGTLWCGGMMERTSAFPTRDPGSGALMQWDASAGISSRPSTAAAAAAAPDRAVQGFTVGVPTVTVSNGLGWSPAGDILYHVDTPAAVIRAHPYRAASAAAAAEPANPVGKGGKLAESYVYWALPRELKERGATLDGLCVDASGSVWVALAGIGEVVRLQARRVGVPVSLAVTITGVVRVPDASLTTSCCFGGEDLSTLYITTARGTSAEAAEKCTQEGAGWVYAVNLEGIAKGMPASRLRLPSSIPTAGPLHHL</sequence>
<proteinExistence type="inferred from homology"/>
<evidence type="ECO:0000256" key="1">
    <source>
        <dbReference type="ARBA" id="ARBA00008853"/>
    </source>
</evidence>
<comment type="similarity">
    <text evidence="1">Belongs to the SMP-30/CGR1 family.</text>
</comment>
<reference evidence="3 4" key="1">
    <citation type="journal article" date="2021" name="MBio">
        <title>A New Model Trypanosomatid, Novymonas esmeraldas: Genomic Perception of Its 'Candidatus Pandoraea novymonadis' Endosymbiont.</title>
        <authorList>
            <person name="Zakharova A."/>
            <person name="Saura A."/>
            <person name="Butenko A."/>
            <person name="Podesvova L."/>
            <person name="Warmusova S."/>
            <person name="Kostygov A.Y."/>
            <person name="Nenarokova A."/>
            <person name="Lukes J."/>
            <person name="Opperdoes F.R."/>
            <person name="Yurchenko V."/>
        </authorList>
    </citation>
    <scope>NUCLEOTIDE SEQUENCE [LARGE SCALE GENOMIC DNA]</scope>
    <source>
        <strain evidence="3 4">E262AT.01</strain>
    </source>
</reference>